<reference evidence="1 2" key="1">
    <citation type="submission" date="2019-01" db="EMBL/GenBank/DDBJ databases">
        <title>Sphingorhabdus lacus sp.nov., isolated from an oligotrophic freshwater lake.</title>
        <authorList>
            <person name="Park M."/>
        </authorList>
    </citation>
    <scope>NUCLEOTIDE SEQUENCE [LARGE SCALE GENOMIC DNA]</scope>
    <source>
        <strain evidence="1 2">IMCC26285</strain>
    </source>
</reference>
<dbReference type="AlphaFoldDB" id="A0A6I4M6M6"/>
<dbReference type="RefSeq" id="WP_160353770.1">
    <property type="nucleotide sequence ID" value="NZ_SDWJ01000002.1"/>
</dbReference>
<dbReference type="Gene3D" id="3.30.2000.30">
    <property type="match status" value="1"/>
</dbReference>
<dbReference type="Proteomes" id="UP000471147">
    <property type="component" value="Unassembled WGS sequence"/>
</dbReference>
<dbReference type="EMBL" id="SDWJ01000002">
    <property type="protein sequence ID" value="MVZ97785.1"/>
    <property type="molecule type" value="Genomic_DNA"/>
</dbReference>
<comment type="caution">
    <text evidence="1">The sequence shown here is derived from an EMBL/GenBank/DDBJ whole genome shotgun (WGS) entry which is preliminary data.</text>
</comment>
<dbReference type="InterPro" id="IPR021508">
    <property type="entry name" value="Gp17-like"/>
</dbReference>
<keyword evidence="2" id="KW-1185">Reference proteome</keyword>
<gene>
    <name evidence="1" type="ORF">EUU23_08705</name>
</gene>
<sequence length="132" mass="14309">MTDALITLQAAFVAALEAHPVLAAELSGVYDGPPPRAVFPYVAIGDALVSDWSTKTATGREIRLPLILWDEGENAEQMADLMAHLEDAIAALPRQMPGWHLANITFLRSMVVRDAAGPWAGLVEHRLRLLAT</sequence>
<proteinExistence type="predicted"/>
<protein>
    <submittedName>
        <fullName evidence="1">DUF3168 domain-containing protein</fullName>
    </submittedName>
</protein>
<organism evidence="1 2">
    <name type="scientific">Sphingorhabdus profundilacus</name>
    <dbReference type="NCBI Taxonomy" id="2509718"/>
    <lineage>
        <taxon>Bacteria</taxon>
        <taxon>Pseudomonadati</taxon>
        <taxon>Pseudomonadota</taxon>
        <taxon>Alphaproteobacteria</taxon>
        <taxon>Sphingomonadales</taxon>
        <taxon>Sphingomonadaceae</taxon>
        <taxon>Sphingorhabdus</taxon>
    </lineage>
</organism>
<evidence type="ECO:0000313" key="2">
    <source>
        <dbReference type="Proteomes" id="UP000471147"/>
    </source>
</evidence>
<evidence type="ECO:0000313" key="1">
    <source>
        <dbReference type="EMBL" id="MVZ97785.1"/>
    </source>
</evidence>
<accession>A0A6I4M6M6</accession>
<dbReference type="Pfam" id="PF11367">
    <property type="entry name" value="Tail_completion_gp17"/>
    <property type="match status" value="1"/>
</dbReference>
<dbReference type="OrthoDB" id="7450850at2"/>
<name>A0A6I4M6M6_9SPHN</name>
<dbReference type="InterPro" id="IPR053745">
    <property type="entry name" value="Viral_Tail_Comp_sf"/>
</dbReference>